<name>A0A9Q8QGX2_9HYPO</name>
<dbReference type="AlphaFoldDB" id="A0A9Q8QGX2"/>
<keyword evidence="2" id="KW-1185">Reference proteome</keyword>
<dbReference type="GeneID" id="72067543"/>
<accession>A0A9Q8QGX2</accession>
<evidence type="ECO:0000313" key="1">
    <source>
        <dbReference type="EMBL" id="UNI19410.1"/>
    </source>
</evidence>
<gene>
    <name evidence="1" type="ORF">JDV02_005594</name>
</gene>
<evidence type="ECO:0000313" key="2">
    <source>
        <dbReference type="Proteomes" id="UP000829364"/>
    </source>
</evidence>
<dbReference type="RefSeq" id="XP_047842891.1">
    <property type="nucleotide sequence ID" value="XM_047986907.1"/>
</dbReference>
<dbReference type="EMBL" id="CP086358">
    <property type="protein sequence ID" value="UNI19410.1"/>
    <property type="molecule type" value="Genomic_DNA"/>
</dbReference>
<dbReference type="Proteomes" id="UP000829364">
    <property type="component" value="Chromosome 5"/>
</dbReference>
<dbReference type="OrthoDB" id="412788at2759"/>
<organism evidence="1 2">
    <name type="scientific">Purpureocillium takamizusanense</name>
    <dbReference type="NCBI Taxonomy" id="2060973"/>
    <lineage>
        <taxon>Eukaryota</taxon>
        <taxon>Fungi</taxon>
        <taxon>Dikarya</taxon>
        <taxon>Ascomycota</taxon>
        <taxon>Pezizomycotina</taxon>
        <taxon>Sordariomycetes</taxon>
        <taxon>Hypocreomycetidae</taxon>
        <taxon>Hypocreales</taxon>
        <taxon>Ophiocordycipitaceae</taxon>
        <taxon>Purpureocillium</taxon>
    </lineage>
</organism>
<dbReference type="KEGG" id="ptkz:JDV02_005594"/>
<proteinExistence type="predicted"/>
<protein>
    <submittedName>
        <fullName evidence="1">Uncharacterized protein</fullName>
    </submittedName>
</protein>
<reference evidence="1" key="1">
    <citation type="submission" date="2021-11" db="EMBL/GenBank/DDBJ databases">
        <title>Purpureocillium_takamizusanense_genome.</title>
        <authorList>
            <person name="Nguyen N.-H."/>
        </authorList>
    </citation>
    <scope>NUCLEOTIDE SEQUENCE</scope>
    <source>
        <strain evidence="1">PT3</strain>
    </source>
</reference>
<sequence length="145" mass="16422">MDLSDGSTNVNIPNEHQIDVIDMRHQNPRPCLIENGYELIKHNFSLSSDQFLSGTTPEGEALIREVHSEVAELLKSFTGSKIVRPSSFRNRGLNPQSRDVTMMPSTCNILAVAHIDHDRESAETAIRRKLGDEFDELWARYSHYG</sequence>